<evidence type="ECO:0000313" key="5">
    <source>
        <dbReference type="EMBL" id="ATX75356.1"/>
    </source>
</evidence>
<dbReference type="PANTHER" id="PTHR43309:SF4">
    <property type="entry name" value="CARBOXYLTRANSFERASE DOMAIN-CONTAINING PROTEIN"/>
    <property type="match status" value="1"/>
</dbReference>
<keyword evidence="2 5" id="KW-0378">Hydrolase</keyword>
<dbReference type="OrthoDB" id="9768696at2"/>
<protein>
    <submittedName>
        <fullName evidence="5">Allophanate hydrolase 2 subunit 2</fullName>
        <ecNumber evidence="5">3.5.1.54</ecNumber>
    </submittedName>
</protein>
<dbReference type="InterPro" id="IPR003778">
    <property type="entry name" value="CT_A_B"/>
</dbReference>
<dbReference type="AlphaFoldDB" id="A0A2K8KR33"/>
<accession>A0A2K8KR33</accession>
<keyword evidence="6" id="KW-1185">Reference proteome</keyword>
<dbReference type="Proteomes" id="UP000229757">
    <property type="component" value="Chromosome"/>
</dbReference>
<feature type="domain" description="Carboxyltransferase" evidence="4">
    <location>
        <begin position="24"/>
        <end position="303"/>
    </location>
</feature>
<reference evidence="5 6" key="1">
    <citation type="journal article" date="2017" name="Environ. Microbiol.">
        <title>Genomic and physiological analyses of 'Reinekea forsetii' reveal a versatile opportunistic lifestyle during spring algae blooms.</title>
        <authorList>
            <person name="Avci B."/>
            <person name="Hahnke R.L."/>
            <person name="Chafee M."/>
            <person name="Fischer T."/>
            <person name="Gruber-Vodicka H."/>
            <person name="Tegetmeyer H.E."/>
            <person name="Harder J."/>
            <person name="Fuchs B.M."/>
            <person name="Amann R.I."/>
            <person name="Teeling H."/>
        </authorList>
    </citation>
    <scope>NUCLEOTIDE SEQUENCE [LARGE SCALE GENOMIC DNA]</scope>
    <source>
        <strain evidence="5 6">Hel1_31_D35</strain>
    </source>
</reference>
<dbReference type="SMART" id="SM00797">
    <property type="entry name" value="AHS2"/>
    <property type="match status" value="1"/>
</dbReference>
<dbReference type="PANTHER" id="PTHR43309">
    <property type="entry name" value="5-OXOPROLINASE SUBUNIT C"/>
    <property type="match status" value="1"/>
</dbReference>
<name>A0A2K8KR33_9GAMM</name>
<keyword evidence="3" id="KW-0067">ATP-binding</keyword>
<evidence type="ECO:0000259" key="4">
    <source>
        <dbReference type="SMART" id="SM00797"/>
    </source>
</evidence>
<gene>
    <name evidence="5" type="ORF">REIFOR_00179</name>
</gene>
<proteinExistence type="predicted"/>
<sequence>MSLVVVKTGLLAQIHDRGRYGYGAHGLTHSGPMDEVAHCWANWLLDNPLDSASLEITYGQLGLECQAACSVALTGADLGATLNGLPVKPWRRLELRPGDRLCFATPVQGMRACLALLGGIQCKKSFGSASTVKREKVGGMLGDGSAIKVGDRIAAEQSRPAPQRTMPEWAIPTYRRSIELGLIPGYQFTAIPALQRALFFSGQYRVTDKIDRMGYRLKGDAIETGINGIVSEGIALGSVQIPSDGQPIVLMRDRQTIGGYPKIGTVFSLDLALLGQAMPGDWVSFKLMDVADAENRRLLFERNFA</sequence>
<evidence type="ECO:0000256" key="1">
    <source>
        <dbReference type="ARBA" id="ARBA00022741"/>
    </source>
</evidence>
<dbReference type="Pfam" id="PF02626">
    <property type="entry name" value="CT_A_B"/>
    <property type="match status" value="1"/>
</dbReference>
<organism evidence="5 6">
    <name type="scientific">Reinekea forsetii</name>
    <dbReference type="NCBI Taxonomy" id="1336806"/>
    <lineage>
        <taxon>Bacteria</taxon>
        <taxon>Pseudomonadati</taxon>
        <taxon>Pseudomonadota</taxon>
        <taxon>Gammaproteobacteria</taxon>
        <taxon>Oceanospirillales</taxon>
        <taxon>Saccharospirillaceae</taxon>
        <taxon>Reinekea</taxon>
    </lineage>
</organism>
<dbReference type="GO" id="GO:0005524">
    <property type="term" value="F:ATP binding"/>
    <property type="evidence" value="ECO:0007669"/>
    <property type="project" value="UniProtKB-KW"/>
</dbReference>
<dbReference type="EC" id="3.5.1.54" evidence="5"/>
<dbReference type="RefSeq" id="WP_100255769.1">
    <property type="nucleotide sequence ID" value="NZ_CP011797.1"/>
</dbReference>
<evidence type="ECO:0000256" key="2">
    <source>
        <dbReference type="ARBA" id="ARBA00022801"/>
    </source>
</evidence>
<dbReference type="EMBL" id="CP011797">
    <property type="protein sequence ID" value="ATX75356.1"/>
    <property type="molecule type" value="Genomic_DNA"/>
</dbReference>
<dbReference type="NCBIfam" id="TIGR00724">
    <property type="entry name" value="urea_amlyse_rel"/>
    <property type="match status" value="1"/>
</dbReference>
<dbReference type="InterPro" id="IPR052708">
    <property type="entry name" value="PxpC"/>
</dbReference>
<dbReference type="GO" id="GO:0004039">
    <property type="term" value="F:allophanate hydrolase activity"/>
    <property type="evidence" value="ECO:0007669"/>
    <property type="project" value="UniProtKB-EC"/>
</dbReference>
<dbReference type="InterPro" id="IPR029000">
    <property type="entry name" value="Cyclophilin-like_dom_sf"/>
</dbReference>
<dbReference type="KEGG" id="rfo:REIFOR_00179"/>
<evidence type="ECO:0000313" key="6">
    <source>
        <dbReference type="Proteomes" id="UP000229757"/>
    </source>
</evidence>
<evidence type="ECO:0000256" key="3">
    <source>
        <dbReference type="ARBA" id="ARBA00022840"/>
    </source>
</evidence>
<dbReference type="SUPFAM" id="SSF50891">
    <property type="entry name" value="Cyclophilin-like"/>
    <property type="match status" value="1"/>
</dbReference>
<keyword evidence="1" id="KW-0547">Nucleotide-binding</keyword>
<dbReference type="Gene3D" id="2.40.100.10">
    <property type="entry name" value="Cyclophilin-like"/>
    <property type="match status" value="1"/>
</dbReference>